<gene>
    <name evidence="2" type="ORF">CUV01_19245</name>
</gene>
<evidence type="ECO:0000259" key="1">
    <source>
        <dbReference type="Pfam" id="PF05713"/>
    </source>
</evidence>
<reference evidence="2 3" key="1">
    <citation type="submission" date="2017-12" db="EMBL/GenBank/DDBJ databases">
        <authorList>
            <person name="Hurst M.R.H."/>
        </authorList>
    </citation>
    <scope>NUCLEOTIDE SEQUENCE [LARGE SCALE GENOMIC DNA]</scope>
    <source>
        <strain evidence="2 3">BM15</strain>
        <plasmid evidence="3">Plasmid pbm152</plasmid>
    </source>
</reference>
<accession>A0A2K9EL03</accession>
<dbReference type="EMBL" id="CP025410">
    <property type="protein sequence ID" value="AUH35720.1"/>
    <property type="molecule type" value="Genomic_DNA"/>
</dbReference>
<proteinExistence type="predicted"/>
<evidence type="ECO:0000313" key="3">
    <source>
        <dbReference type="Proteomes" id="UP000233742"/>
    </source>
</evidence>
<evidence type="ECO:0000313" key="2">
    <source>
        <dbReference type="EMBL" id="AUH35720.1"/>
    </source>
</evidence>
<protein>
    <recommendedName>
        <fullName evidence="1">Bacterial mobilisation domain-containing protein</fullName>
    </recommendedName>
</protein>
<feature type="domain" description="Bacterial mobilisation" evidence="1">
    <location>
        <begin position="89"/>
        <end position="120"/>
    </location>
</feature>
<geneLocation type="plasmid" evidence="3">
    <name>pbm152</name>
</geneLocation>
<name>A0A2K9EL03_9RHOB</name>
<dbReference type="KEGG" id="paro:CUV01_19245"/>
<dbReference type="InterPro" id="IPR008687">
    <property type="entry name" value="MobC"/>
</dbReference>
<dbReference type="Proteomes" id="UP000233742">
    <property type="component" value="Plasmid pBM152"/>
</dbReference>
<dbReference type="Pfam" id="PF05713">
    <property type="entry name" value="MobC"/>
    <property type="match status" value="1"/>
</dbReference>
<keyword evidence="3" id="KW-1185">Reference proteome</keyword>
<dbReference type="AlphaFoldDB" id="A0A2K9EL03"/>
<organism evidence="2 3">
    <name type="scientific">Paracoccus tegillarcae</name>
    <dbReference type="NCBI Taxonomy" id="1529068"/>
    <lineage>
        <taxon>Bacteria</taxon>
        <taxon>Pseudomonadati</taxon>
        <taxon>Pseudomonadota</taxon>
        <taxon>Alphaproteobacteria</taxon>
        <taxon>Rhodobacterales</taxon>
        <taxon>Paracoccaceae</taxon>
        <taxon>Paracoccus</taxon>
    </lineage>
</organism>
<sequence>MLAREFEVTRSAVSQIKTREMGSSTASTTTGKTVGIRLSKTEIAALERLKDRRGYATNSDALRSLLRLAVGLLEFEPEEARALAGIQTELHKIGVNINQIALAANRGKTDLLQNQWREINELRRVLPETRNFLKTVVDEQRRKGVRLYEKYSGADHV</sequence>
<keyword evidence="2" id="KW-0614">Plasmid</keyword>